<proteinExistence type="inferred from homology"/>
<dbReference type="KEGG" id="noa:BKM31_26285"/>
<name>A0A1V0A2U2_9ACTN</name>
<feature type="active site" description="Charge relay system" evidence="5 6">
    <location>
        <position position="439"/>
    </location>
</feature>
<dbReference type="InterPro" id="IPR000209">
    <property type="entry name" value="Peptidase_S8/S53_dom"/>
</dbReference>
<comment type="similarity">
    <text evidence="1 6">Belongs to the peptidase S8 family.</text>
</comment>
<dbReference type="Pfam" id="PF00082">
    <property type="entry name" value="Peptidase_S8"/>
    <property type="match status" value="1"/>
</dbReference>
<keyword evidence="3 6" id="KW-0378">Hydrolase</keyword>
<keyword evidence="4 6" id="KW-0720">Serine protease</keyword>
<protein>
    <recommendedName>
        <fullName evidence="9">Peptidase S8/S53 domain-containing protein</fullName>
    </recommendedName>
</protein>
<evidence type="ECO:0000256" key="7">
    <source>
        <dbReference type="SAM" id="MobiDB-lite"/>
    </source>
</evidence>
<keyword evidence="11" id="KW-1185">Reference proteome</keyword>
<dbReference type="InterPro" id="IPR050131">
    <property type="entry name" value="Peptidase_S8_subtilisin-like"/>
</dbReference>
<dbReference type="InterPro" id="IPR022398">
    <property type="entry name" value="Peptidase_S8_His-AS"/>
</dbReference>
<dbReference type="GO" id="GO:0006508">
    <property type="term" value="P:proteolysis"/>
    <property type="evidence" value="ECO:0007669"/>
    <property type="project" value="UniProtKB-KW"/>
</dbReference>
<dbReference type="PROSITE" id="PS51892">
    <property type="entry name" value="SUBTILASE"/>
    <property type="match status" value="1"/>
</dbReference>
<dbReference type="PROSITE" id="PS00138">
    <property type="entry name" value="SUBTILASE_SER"/>
    <property type="match status" value="1"/>
</dbReference>
<accession>A0A1V0A2U2</accession>
<feature type="active site" description="Charge relay system" evidence="5 6">
    <location>
        <position position="277"/>
    </location>
</feature>
<feature type="compositionally biased region" description="Gly residues" evidence="7">
    <location>
        <begin position="926"/>
        <end position="942"/>
    </location>
</feature>
<feature type="signal peptide" evidence="8">
    <location>
        <begin position="1"/>
        <end position="18"/>
    </location>
</feature>
<dbReference type="PROSITE" id="PS00137">
    <property type="entry name" value="SUBTILASE_HIS"/>
    <property type="match status" value="1"/>
</dbReference>
<feature type="compositionally biased region" description="Basic and acidic residues" evidence="7">
    <location>
        <begin position="943"/>
        <end position="962"/>
    </location>
</feature>
<sequence>MAVVLVGAIVFASLPAHGESAAVTASGSSASPLNGLSAPPVSGGSALRASGSSASLASGGAAVSEQVAPVTGGVTLISGDRIEVTRHGHRVIPASGREVTFTQQVRGGHLYVIPSDARPLLAAGSLDQRLFDVTQLLQWGYGDAGHADLPLIAEGLDIRGARKIRSLAGLGMTALRVPKAEVAATWRDLTAASARTATGNGGKAGKLWLDGRRAYTLDRSVEQIGATQAWKQGLTGKGVTVAVLDSGYDPDHPDLKDVVTQSRNFTDDPDVRDTLGHGTHVASIVAGAGEKYRGVAPDAKLAIGKVGTEAGPTDSAVLAGMEWAAFEVKAKVVNMSFGSGDTPDLDPLERAVNELSERTGTLFVAGAGNDGTWAPVLSPGSVDAALTVGAVDREGRVAEFSSRGPREGDHAVKPDLTAPGVGIVAARLGGGHIAYDGTSMAAPHVAGAAAILAQRHPDWTGARLKAALVGSARPTPGATPYEQGTGQTDLVRALAQDVTADPANLWVRFPWNDPGDRVATRTLTYANAGATPITLGLAAEGETLRLAASTIEVPAGGTASVTLTIDARGRPTGDHPGMITATAGRTVVRTPAGAFVEPESYDVTVRALDRQGRPVDAAAQLYDAGTGTIRQLMLAGGATKVRLPEGDYRLYADIGQARAGITFAHLPLRVDGADQEVTVDARQAVPVTVTLDDPAATQLRGTAVELSRGPWATSVVTSRTLADGVYVVPARDEALTFRVRTRWTGFYDLVQTHTGGLPDDPAYRIRRQDLQTVTDTYRGAGVAATGTPLSAPGIGASPLLMSWDDVELPGTRTHHRTPGLGWIGGLQVGDSEVTGPNPAGGVWNAAVTGPSAPAGHRTGNEVTFQAGALFADSGGGFGDGGGGGAFRDGGGGFGDSGGGAFRDGGGGFGDGGGAFRDGGGGFGDGGGAFRDGGGGFGDAGGGEVRDGDKGFRDGSEGVRDGGRGWGRSGTDDAATGTATLSSGGRVLAEAGLSACLSAGPCELRAVLPAKAAAYTLSTSMRRQVPYSALSTEVTAEWRFRSASTPERRPLPLMAVRYAPDGLDELSRAERGSVTRMPMWAEGAAVRSVRLEASADDGRTWRPVPVKASGKGWLATVRNPGEPGFVSLRAEATGSSGTTLTQTVIRAYAVK</sequence>
<organism evidence="10 11">
    <name type="scientific">[Actinomadura] parvosata subsp. kistnae</name>
    <dbReference type="NCBI Taxonomy" id="1909395"/>
    <lineage>
        <taxon>Bacteria</taxon>
        <taxon>Bacillati</taxon>
        <taxon>Actinomycetota</taxon>
        <taxon>Actinomycetes</taxon>
        <taxon>Streptosporangiales</taxon>
        <taxon>Streptosporangiaceae</taxon>
        <taxon>Nonomuraea</taxon>
    </lineage>
</organism>
<dbReference type="EMBL" id="CP017717">
    <property type="protein sequence ID" value="AQZ64497.1"/>
    <property type="molecule type" value="Genomic_DNA"/>
</dbReference>
<feature type="chain" id="PRO_5039620019" description="Peptidase S8/S53 domain-containing protein" evidence="8">
    <location>
        <begin position="19"/>
        <end position="1150"/>
    </location>
</feature>
<feature type="region of interest" description="Disordered" evidence="7">
    <location>
        <begin position="24"/>
        <end position="44"/>
    </location>
</feature>
<feature type="domain" description="Peptidase S8/S53" evidence="9">
    <location>
        <begin position="236"/>
        <end position="486"/>
    </location>
</feature>
<evidence type="ECO:0000313" key="10">
    <source>
        <dbReference type="EMBL" id="AQZ64497.1"/>
    </source>
</evidence>
<reference evidence="11" key="1">
    <citation type="journal article" date="2017" name="Med. Chem. Commun.">
        <title>Nonomuraea sp. ATCC 55076 harbours the largest actinomycete chromosome to date and the kistamicin biosynthetic gene cluster.</title>
        <authorList>
            <person name="Nazari B."/>
            <person name="Forneris C.C."/>
            <person name="Gibson M.I."/>
            <person name="Moon K."/>
            <person name="Schramma K.R."/>
            <person name="Seyedsayamdost M.R."/>
        </authorList>
    </citation>
    <scope>NUCLEOTIDE SEQUENCE [LARGE SCALE GENOMIC DNA]</scope>
    <source>
        <strain evidence="11">ATCC 55076</strain>
    </source>
</reference>
<gene>
    <name evidence="10" type="ORF">BKM31_26285</name>
</gene>
<keyword evidence="8" id="KW-0732">Signal</keyword>
<evidence type="ECO:0000256" key="6">
    <source>
        <dbReference type="PROSITE-ProRule" id="PRU01240"/>
    </source>
</evidence>
<evidence type="ECO:0000256" key="5">
    <source>
        <dbReference type="PIRSR" id="PIRSR615500-1"/>
    </source>
</evidence>
<evidence type="ECO:0000259" key="9">
    <source>
        <dbReference type="Pfam" id="PF00082"/>
    </source>
</evidence>
<dbReference type="InterPro" id="IPR015500">
    <property type="entry name" value="Peptidase_S8_subtilisin-rel"/>
</dbReference>
<keyword evidence="2 6" id="KW-0645">Protease</keyword>
<dbReference type="STRING" id="1909395.BKM31_26285"/>
<evidence type="ECO:0000256" key="2">
    <source>
        <dbReference type="ARBA" id="ARBA00022670"/>
    </source>
</evidence>
<feature type="active site" description="Charge relay system" evidence="5 6">
    <location>
        <position position="245"/>
    </location>
</feature>
<dbReference type="PANTHER" id="PTHR43806:SF11">
    <property type="entry name" value="CEREVISIN-RELATED"/>
    <property type="match status" value="1"/>
</dbReference>
<evidence type="ECO:0000256" key="4">
    <source>
        <dbReference type="ARBA" id="ARBA00022825"/>
    </source>
</evidence>
<evidence type="ECO:0000256" key="3">
    <source>
        <dbReference type="ARBA" id="ARBA00022801"/>
    </source>
</evidence>
<dbReference type="Proteomes" id="UP000190797">
    <property type="component" value="Chromosome"/>
</dbReference>
<dbReference type="Gene3D" id="3.40.50.200">
    <property type="entry name" value="Peptidase S8/S53 domain"/>
    <property type="match status" value="1"/>
</dbReference>
<dbReference type="PRINTS" id="PR00723">
    <property type="entry name" value="SUBTILISIN"/>
</dbReference>
<evidence type="ECO:0000256" key="1">
    <source>
        <dbReference type="ARBA" id="ARBA00011073"/>
    </source>
</evidence>
<dbReference type="GO" id="GO:0004252">
    <property type="term" value="F:serine-type endopeptidase activity"/>
    <property type="evidence" value="ECO:0007669"/>
    <property type="project" value="UniProtKB-UniRule"/>
</dbReference>
<dbReference type="AlphaFoldDB" id="A0A1V0A2U2"/>
<evidence type="ECO:0000256" key="8">
    <source>
        <dbReference type="SAM" id="SignalP"/>
    </source>
</evidence>
<dbReference type="InterPro" id="IPR023828">
    <property type="entry name" value="Peptidase_S8_Ser-AS"/>
</dbReference>
<dbReference type="SUPFAM" id="SSF52743">
    <property type="entry name" value="Subtilisin-like"/>
    <property type="match status" value="1"/>
</dbReference>
<evidence type="ECO:0000313" key="11">
    <source>
        <dbReference type="Proteomes" id="UP000190797"/>
    </source>
</evidence>
<feature type="region of interest" description="Disordered" evidence="7">
    <location>
        <begin position="926"/>
        <end position="977"/>
    </location>
</feature>
<dbReference type="PANTHER" id="PTHR43806">
    <property type="entry name" value="PEPTIDASE S8"/>
    <property type="match status" value="1"/>
</dbReference>
<dbReference type="InterPro" id="IPR036852">
    <property type="entry name" value="Peptidase_S8/S53_dom_sf"/>
</dbReference>